<dbReference type="InterPro" id="IPR049202">
    <property type="entry name" value="DUF6817"/>
</dbReference>
<dbReference type="Proteomes" id="UP000603200">
    <property type="component" value="Unassembled WGS sequence"/>
</dbReference>
<name>A0ABQ3ZHD4_9ACTN</name>
<sequence length="173" mass="19404">MDDVRKWLRARGTETVEHPGGTLYAHLNRVQERLGALGHDREVQVAGLTHAAYSTDGFDLALLDHTDRGPLQALIGDRAEDLVHRYGSCERSRTWKMLPETRQVWDRWTDTAVALPDDVVTPFADLSVINELDVLEQDPAIAARYGGYFRDLFASWAPLLSPPVSAEVRRVLA</sequence>
<accession>A0ABQ3ZHD4</accession>
<feature type="domain" description="DUF6817" evidence="1">
    <location>
        <begin position="7"/>
        <end position="91"/>
    </location>
</feature>
<comment type="caution">
    <text evidence="2">The sequence shown here is derived from an EMBL/GenBank/DDBJ whole genome shotgun (WGS) entry which is preliminary data.</text>
</comment>
<evidence type="ECO:0000313" key="3">
    <source>
        <dbReference type="Proteomes" id="UP000603200"/>
    </source>
</evidence>
<dbReference type="Pfam" id="PF20680">
    <property type="entry name" value="DUF6817"/>
    <property type="match status" value="1"/>
</dbReference>
<dbReference type="EMBL" id="BOMN01000013">
    <property type="protein sequence ID" value="GIE17990.1"/>
    <property type="molecule type" value="Genomic_DNA"/>
</dbReference>
<dbReference type="RefSeq" id="WP_203835257.1">
    <property type="nucleotide sequence ID" value="NZ_BAAATV010000004.1"/>
</dbReference>
<proteinExistence type="predicted"/>
<evidence type="ECO:0000259" key="1">
    <source>
        <dbReference type="Pfam" id="PF20680"/>
    </source>
</evidence>
<reference evidence="2 3" key="1">
    <citation type="submission" date="2021-01" db="EMBL/GenBank/DDBJ databases">
        <title>Whole genome shotgun sequence of Actinoplanes humidus NBRC 14915.</title>
        <authorList>
            <person name="Komaki H."/>
            <person name="Tamura T."/>
        </authorList>
    </citation>
    <scope>NUCLEOTIDE SEQUENCE [LARGE SCALE GENOMIC DNA]</scope>
    <source>
        <strain evidence="2 3">NBRC 14915</strain>
    </source>
</reference>
<keyword evidence="3" id="KW-1185">Reference proteome</keyword>
<evidence type="ECO:0000313" key="2">
    <source>
        <dbReference type="EMBL" id="GIE17990.1"/>
    </source>
</evidence>
<gene>
    <name evidence="2" type="ORF">Ahu01nite_010920</name>
</gene>
<protein>
    <recommendedName>
        <fullName evidence="1">DUF6817 domain-containing protein</fullName>
    </recommendedName>
</protein>
<organism evidence="2 3">
    <name type="scientific">Winogradskya humida</name>
    <dbReference type="NCBI Taxonomy" id="113566"/>
    <lineage>
        <taxon>Bacteria</taxon>
        <taxon>Bacillati</taxon>
        <taxon>Actinomycetota</taxon>
        <taxon>Actinomycetes</taxon>
        <taxon>Micromonosporales</taxon>
        <taxon>Micromonosporaceae</taxon>
        <taxon>Winogradskya</taxon>
    </lineage>
</organism>